<dbReference type="AlphaFoldDB" id="A0ABD6ERB7"/>
<comment type="caution">
    <text evidence="3">The sequence shown here is derived from an EMBL/GenBank/DDBJ whole genome shotgun (WGS) entry which is preliminary data.</text>
</comment>
<feature type="chain" id="PRO_5044769953" evidence="2">
    <location>
        <begin position="17"/>
        <end position="227"/>
    </location>
</feature>
<proteinExistence type="predicted"/>
<keyword evidence="2" id="KW-0732">Signal</keyword>
<dbReference type="Proteomes" id="UP001608902">
    <property type="component" value="Unassembled WGS sequence"/>
</dbReference>
<reference evidence="3 4" key="1">
    <citation type="submission" date="2024-08" db="EMBL/GenBank/DDBJ databases">
        <title>Gnathostoma spinigerum genome.</title>
        <authorList>
            <person name="Gonzalez-Bertolin B."/>
            <person name="Monzon S."/>
            <person name="Zaballos A."/>
            <person name="Jimenez P."/>
            <person name="Dekumyoy P."/>
            <person name="Varona S."/>
            <person name="Cuesta I."/>
            <person name="Sumanam S."/>
            <person name="Adisakwattana P."/>
            <person name="Gasser R.B."/>
            <person name="Hernandez-Gonzalez A."/>
            <person name="Young N.D."/>
            <person name="Perteguer M.J."/>
        </authorList>
    </citation>
    <scope>NUCLEOTIDE SEQUENCE [LARGE SCALE GENOMIC DNA]</scope>
    <source>
        <strain evidence="3">AL3</strain>
        <tissue evidence="3">Liver</tissue>
    </source>
</reference>
<feature type="compositionally biased region" description="Polar residues" evidence="1">
    <location>
        <begin position="128"/>
        <end position="138"/>
    </location>
</feature>
<accession>A0ABD6ERB7</accession>
<sequence>MLWILFTFAVCAGMDSEEFNYDPCFCKTTGLCECSPPGCECDIKPPPRAILQTWLDAMAPLALPPWMSGSAKPLLTTEHVKVIVLEPHHDVLGKQVLEAKGRQAPSASQEAVKTQGPEGSQKPKGLQTDANVTQNKPSNLEVAKLSTKAQTVQPKLDESQSEIVDNRKQPQDGGTDGSRLLAQVGSIEKTGSARDRRSSEGKADWPIAADRRIKLKQTTTEERKDNQ</sequence>
<evidence type="ECO:0000313" key="4">
    <source>
        <dbReference type="Proteomes" id="UP001608902"/>
    </source>
</evidence>
<organism evidence="3 4">
    <name type="scientific">Gnathostoma spinigerum</name>
    <dbReference type="NCBI Taxonomy" id="75299"/>
    <lineage>
        <taxon>Eukaryota</taxon>
        <taxon>Metazoa</taxon>
        <taxon>Ecdysozoa</taxon>
        <taxon>Nematoda</taxon>
        <taxon>Chromadorea</taxon>
        <taxon>Rhabditida</taxon>
        <taxon>Spirurina</taxon>
        <taxon>Gnathostomatomorpha</taxon>
        <taxon>Gnathostomatoidea</taxon>
        <taxon>Gnathostomatidae</taxon>
        <taxon>Gnathostoma</taxon>
    </lineage>
</organism>
<dbReference type="EMBL" id="JBGFUD010007688">
    <property type="protein sequence ID" value="MFH4981687.1"/>
    <property type="molecule type" value="Genomic_DNA"/>
</dbReference>
<feature type="compositionally biased region" description="Basic and acidic residues" evidence="1">
    <location>
        <begin position="191"/>
        <end position="203"/>
    </location>
</feature>
<protein>
    <submittedName>
        <fullName evidence="3">Uncharacterized protein</fullName>
    </submittedName>
</protein>
<gene>
    <name evidence="3" type="ORF">AB6A40_008396</name>
</gene>
<feature type="signal peptide" evidence="2">
    <location>
        <begin position="1"/>
        <end position="16"/>
    </location>
</feature>
<feature type="region of interest" description="Disordered" evidence="1">
    <location>
        <begin position="100"/>
        <end position="227"/>
    </location>
</feature>
<evidence type="ECO:0000313" key="3">
    <source>
        <dbReference type="EMBL" id="MFH4981687.1"/>
    </source>
</evidence>
<name>A0ABD6ERB7_9BILA</name>
<evidence type="ECO:0000256" key="1">
    <source>
        <dbReference type="SAM" id="MobiDB-lite"/>
    </source>
</evidence>
<evidence type="ECO:0000256" key="2">
    <source>
        <dbReference type="SAM" id="SignalP"/>
    </source>
</evidence>
<keyword evidence="4" id="KW-1185">Reference proteome</keyword>